<evidence type="ECO:0000313" key="2">
    <source>
        <dbReference type="Proteomes" id="UP000265520"/>
    </source>
</evidence>
<feature type="non-terminal residue" evidence="1">
    <location>
        <position position="1"/>
    </location>
</feature>
<protein>
    <submittedName>
        <fullName evidence="1">Uncharacterized protein</fullName>
    </submittedName>
</protein>
<dbReference type="InterPro" id="IPR021109">
    <property type="entry name" value="Peptidase_aspartic_dom_sf"/>
</dbReference>
<dbReference type="AlphaFoldDB" id="A0A392PFE8"/>
<name>A0A392PFE8_9FABA</name>
<dbReference type="Proteomes" id="UP000265520">
    <property type="component" value="Unassembled WGS sequence"/>
</dbReference>
<accession>A0A392PFE8</accession>
<sequence>CTPEGNTEEAKYAVDNPKTEECKAIGDKGKTIENKKINQQKKEKRERDEKELRQFQKWFKQLGMTLEEAYGEFMGELQEQREQEVLAEECTMFLQRKLPPKREDPGRFTVSCCIGKTTERALSDLGASISLMPLSFLKKWNLGKLSTTETMELVLVDQSTLKP</sequence>
<comment type="caution">
    <text evidence="1">The sequence shown here is derived from an EMBL/GenBank/DDBJ whole genome shotgun (WGS) entry which is preliminary data.</text>
</comment>
<organism evidence="1 2">
    <name type="scientific">Trifolium medium</name>
    <dbReference type="NCBI Taxonomy" id="97028"/>
    <lineage>
        <taxon>Eukaryota</taxon>
        <taxon>Viridiplantae</taxon>
        <taxon>Streptophyta</taxon>
        <taxon>Embryophyta</taxon>
        <taxon>Tracheophyta</taxon>
        <taxon>Spermatophyta</taxon>
        <taxon>Magnoliopsida</taxon>
        <taxon>eudicotyledons</taxon>
        <taxon>Gunneridae</taxon>
        <taxon>Pentapetalae</taxon>
        <taxon>rosids</taxon>
        <taxon>fabids</taxon>
        <taxon>Fabales</taxon>
        <taxon>Fabaceae</taxon>
        <taxon>Papilionoideae</taxon>
        <taxon>50 kb inversion clade</taxon>
        <taxon>NPAAA clade</taxon>
        <taxon>Hologalegina</taxon>
        <taxon>IRL clade</taxon>
        <taxon>Trifolieae</taxon>
        <taxon>Trifolium</taxon>
    </lineage>
</organism>
<keyword evidence="2" id="KW-1185">Reference proteome</keyword>
<dbReference type="PANTHER" id="PTHR33067">
    <property type="entry name" value="RNA-DIRECTED DNA POLYMERASE-RELATED"/>
    <property type="match status" value="1"/>
</dbReference>
<dbReference type="EMBL" id="LXQA010077796">
    <property type="protein sequence ID" value="MCI10831.1"/>
    <property type="molecule type" value="Genomic_DNA"/>
</dbReference>
<proteinExistence type="predicted"/>
<dbReference type="PANTHER" id="PTHR33067:SF39">
    <property type="entry name" value="TRANSCRIPTION FACTOR INTERACTOR AND REGULATOR CCHC(ZN) FAMILY"/>
    <property type="match status" value="1"/>
</dbReference>
<reference evidence="1 2" key="1">
    <citation type="journal article" date="2018" name="Front. Plant Sci.">
        <title>Red Clover (Trifolium pratense) and Zigzag Clover (T. medium) - A Picture of Genomic Similarities and Differences.</title>
        <authorList>
            <person name="Dluhosova J."/>
            <person name="Istvanek J."/>
            <person name="Nedelnik J."/>
            <person name="Repkova J."/>
        </authorList>
    </citation>
    <scope>NUCLEOTIDE SEQUENCE [LARGE SCALE GENOMIC DNA]</scope>
    <source>
        <strain evidence="2">cv. 10/8</strain>
        <tissue evidence="1">Leaf</tissue>
    </source>
</reference>
<dbReference type="Gene3D" id="2.40.70.10">
    <property type="entry name" value="Acid Proteases"/>
    <property type="match status" value="1"/>
</dbReference>
<evidence type="ECO:0000313" key="1">
    <source>
        <dbReference type="EMBL" id="MCI10831.1"/>
    </source>
</evidence>